<dbReference type="EMBL" id="JARKIB010000079">
    <property type="protein sequence ID" value="KAJ7746566.1"/>
    <property type="molecule type" value="Genomic_DNA"/>
</dbReference>
<evidence type="ECO:0008006" key="4">
    <source>
        <dbReference type="Google" id="ProtNLM"/>
    </source>
</evidence>
<dbReference type="PANTHER" id="PTHR33099">
    <property type="entry name" value="FE2OG DIOXYGENASE DOMAIN-CONTAINING PROTEIN"/>
    <property type="match status" value="1"/>
</dbReference>
<gene>
    <name evidence="2" type="ORF">B0H16DRAFT_1852581</name>
</gene>
<dbReference type="Proteomes" id="UP001215598">
    <property type="component" value="Unassembled WGS sequence"/>
</dbReference>
<organism evidence="2 3">
    <name type="scientific">Mycena metata</name>
    <dbReference type="NCBI Taxonomy" id="1033252"/>
    <lineage>
        <taxon>Eukaryota</taxon>
        <taxon>Fungi</taxon>
        <taxon>Dikarya</taxon>
        <taxon>Basidiomycota</taxon>
        <taxon>Agaricomycotina</taxon>
        <taxon>Agaricomycetes</taxon>
        <taxon>Agaricomycetidae</taxon>
        <taxon>Agaricales</taxon>
        <taxon>Marasmiineae</taxon>
        <taxon>Mycenaceae</taxon>
        <taxon>Mycena</taxon>
    </lineage>
</organism>
<reference evidence="2" key="1">
    <citation type="submission" date="2023-03" db="EMBL/GenBank/DDBJ databases">
        <title>Massive genome expansion in bonnet fungi (Mycena s.s.) driven by repeated elements and novel gene families across ecological guilds.</title>
        <authorList>
            <consortium name="Lawrence Berkeley National Laboratory"/>
            <person name="Harder C.B."/>
            <person name="Miyauchi S."/>
            <person name="Viragh M."/>
            <person name="Kuo A."/>
            <person name="Thoen E."/>
            <person name="Andreopoulos B."/>
            <person name="Lu D."/>
            <person name="Skrede I."/>
            <person name="Drula E."/>
            <person name="Henrissat B."/>
            <person name="Morin E."/>
            <person name="Kohler A."/>
            <person name="Barry K."/>
            <person name="LaButti K."/>
            <person name="Morin E."/>
            <person name="Salamov A."/>
            <person name="Lipzen A."/>
            <person name="Mereny Z."/>
            <person name="Hegedus B."/>
            <person name="Baldrian P."/>
            <person name="Stursova M."/>
            <person name="Weitz H."/>
            <person name="Taylor A."/>
            <person name="Grigoriev I.V."/>
            <person name="Nagy L.G."/>
            <person name="Martin F."/>
            <person name="Kauserud H."/>
        </authorList>
    </citation>
    <scope>NUCLEOTIDE SEQUENCE</scope>
    <source>
        <strain evidence="2">CBHHK182m</strain>
    </source>
</reference>
<proteinExistence type="predicted"/>
<protein>
    <recommendedName>
        <fullName evidence="4">Fe2OG dioxygenase domain-containing protein</fullName>
    </recommendedName>
</protein>
<feature type="region of interest" description="Disordered" evidence="1">
    <location>
        <begin position="36"/>
        <end position="87"/>
    </location>
</feature>
<evidence type="ECO:0000256" key="1">
    <source>
        <dbReference type="SAM" id="MobiDB-lite"/>
    </source>
</evidence>
<accession>A0AAD7INZ8</accession>
<feature type="compositionally biased region" description="Acidic residues" evidence="1">
    <location>
        <begin position="44"/>
        <end position="71"/>
    </location>
</feature>
<evidence type="ECO:0000313" key="3">
    <source>
        <dbReference type="Proteomes" id="UP001215598"/>
    </source>
</evidence>
<dbReference type="Gene3D" id="2.60.120.620">
    <property type="entry name" value="q2cbj1_9rhob like domain"/>
    <property type="match status" value="1"/>
</dbReference>
<name>A0AAD7INZ8_9AGAR</name>
<dbReference type="PANTHER" id="PTHR33099:SF7">
    <property type="entry name" value="MYND-TYPE DOMAIN-CONTAINING PROTEIN"/>
    <property type="match status" value="1"/>
</dbReference>
<evidence type="ECO:0000313" key="2">
    <source>
        <dbReference type="EMBL" id="KAJ7746566.1"/>
    </source>
</evidence>
<dbReference type="AlphaFoldDB" id="A0AAD7INZ8"/>
<sequence length="526" mass="57949">MTPIPQRLRSAVDLKNALDNAAKYLMPIGTCRSKASEWKNEFEYRDEEEDEDEEEKDGDEDGDGDDDEDDGEVGKGEGQTSLGEKAEMEVMEELRKLQTEYMITSNSGTIKDDLESFKITITRPGCEYDGTLSALQAEKDDRTAAVNERLKAWYEVGAVSGYGDVKAQETKVDASVRNAREIPASEFRVAPDLVAHVEKLWAASSFFPTKVRAEAYKIHLYGPGGKFAAHRDTPETDLVGTFLVGLGDTCNIAAFQIKAAKGEGWAWHRATLGNWVAFYPDVDHQVLEIASGYRAVVAFKMFRRRMGTPEVPADVVLQGKMKEALGKLRTPYGVLLEHHYSAGTAELNGVDAALYAAAGEMGGDVKLLPVLIGWTATKEVGGWGGDDEAPKCKAEVFPMTEGHVDALLAHMKVVAKELEDENVSAEVWAEEQGEVDAKKPKLFVDLKGTDAEWINNCEGTKSGKGIRFYSPKFQATSVAWKEEVKDPIEHTGNESRPHQEDSIYLSYAVVVLPKRGTKRAADKLNQ</sequence>
<comment type="caution">
    <text evidence="2">The sequence shown here is derived from an EMBL/GenBank/DDBJ whole genome shotgun (WGS) entry which is preliminary data.</text>
</comment>
<keyword evidence="3" id="KW-1185">Reference proteome</keyword>